<dbReference type="Proteomes" id="UP000215914">
    <property type="component" value="Chromosome 3"/>
</dbReference>
<dbReference type="AlphaFoldDB" id="A0A251VB69"/>
<gene>
    <name evidence="1" type="ORF">HannXRQ_Chr03g0091241</name>
</gene>
<protein>
    <submittedName>
        <fullName evidence="1">Uncharacterized protein</fullName>
    </submittedName>
</protein>
<evidence type="ECO:0000313" key="1">
    <source>
        <dbReference type="EMBL" id="OTG32857.1"/>
    </source>
</evidence>
<name>A0A251VB69_HELAN</name>
<evidence type="ECO:0000313" key="2">
    <source>
        <dbReference type="Proteomes" id="UP000215914"/>
    </source>
</evidence>
<organism evidence="1 2">
    <name type="scientific">Helianthus annuus</name>
    <name type="common">Common sunflower</name>
    <dbReference type="NCBI Taxonomy" id="4232"/>
    <lineage>
        <taxon>Eukaryota</taxon>
        <taxon>Viridiplantae</taxon>
        <taxon>Streptophyta</taxon>
        <taxon>Embryophyta</taxon>
        <taxon>Tracheophyta</taxon>
        <taxon>Spermatophyta</taxon>
        <taxon>Magnoliopsida</taxon>
        <taxon>eudicotyledons</taxon>
        <taxon>Gunneridae</taxon>
        <taxon>Pentapetalae</taxon>
        <taxon>asterids</taxon>
        <taxon>campanulids</taxon>
        <taxon>Asterales</taxon>
        <taxon>Asteraceae</taxon>
        <taxon>Asteroideae</taxon>
        <taxon>Heliantheae alliance</taxon>
        <taxon>Heliantheae</taxon>
        <taxon>Helianthus</taxon>
    </lineage>
</organism>
<dbReference type="EMBL" id="CM007892">
    <property type="protein sequence ID" value="OTG32857.1"/>
    <property type="molecule type" value="Genomic_DNA"/>
</dbReference>
<dbReference type="InParanoid" id="A0A251VB69"/>
<accession>A0A251VB69</accession>
<sequence length="55" mass="6296">MMRIQAPLSQFIAKMGGELMLLQCGRIVSKRSGTYISDGVWTCQKLWFLLVKMET</sequence>
<proteinExistence type="predicted"/>
<keyword evidence="2" id="KW-1185">Reference proteome</keyword>
<reference evidence="2" key="1">
    <citation type="journal article" date="2017" name="Nature">
        <title>The sunflower genome provides insights into oil metabolism, flowering and Asterid evolution.</title>
        <authorList>
            <person name="Badouin H."/>
            <person name="Gouzy J."/>
            <person name="Grassa C.J."/>
            <person name="Murat F."/>
            <person name="Staton S.E."/>
            <person name="Cottret L."/>
            <person name="Lelandais-Briere C."/>
            <person name="Owens G.L."/>
            <person name="Carrere S."/>
            <person name="Mayjonade B."/>
            <person name="Legrand L."/>
            <person name="Gill N."/>
            <person name="Kane N.C."/>
            <person name="Bowers J.E."/>
            <person name="Hubner S."/>
            <person name="Bellec A."/>
            <person name="Berard A."/>
            <person name="Berges H."/>
            <person name="Blanchet N."/>
            <person name="Boniface M.C."/>
            <person name="Brunel D."/>
            <person name="Catrice O."/>
            <person name="Chaidir N."/>
            <person name="Claudel C."/>
            <person name="Donnadieu C."/>
            <person name="Faraut T."/>
            <person name="Fievet G."/>
            <person name="Helmstetter N."/>
            <person name="King M."/>
            <person name="Knapp S.J."/>
            <person name="Lai Z."/>
            <person name="Le Paslier M.C."/>
            <person name="Lippi Y."/>
            <person name="Lorenzon L."/>
            <person name="Mandel J.R."/>
            <person name="Marage G."/>
            <person name="Marchand G."/>
            <person name="Marquand E."/>
            <person name="Bret-Mestries E."/>
            <person name="Morien E."/>
            <person name="Nambeesan S."/>
            <person name="Nguyen T."/>
            <person name="Pegot-Espagnet P."/>
            <person name="Pouilly N."/>
            <person name="Raftis F."/>
            <person name="Sallet E."/>
            <person name="Schiex T."/>
            <person name="Thomas J."/>
            <person name="Vandecasteele C."/>
            <person name="Vares D."/>
            <person name="Vear F."/>
            <person name="Vautrin S."/>
            <person name="Crespi M."/>
            <person name="Mangin B."/>
            <person name="Burke J.M."/>
            <person name="Salse J."/>
            <person name="Munos S."/>
            <person name="Vincourt P."/>
            <person name="Rieseberg L.H."/>
            <person name="Langlade N.B."/>
        </authorList>
    </citation>
    <scope>NUCLEOTIDE SEQUENCE [LARGE SCALE GENOMIC DNA]</scope>
    <source>
        <strain evidence="2">cv. SF193</strain>
    </source>
</reference>